<evidence type="ECO:0000313" key="2">
    <source>
        <dbReference type="EMBL" id="EGZ27501.1"/>
    </source>
</evidence>
<feature type="region of interest" description="Disordered" evidence="1">
    <location>
        <begin position="159"/>
        <end position="186"/>
    </location>
</feature>
<proteinExistence type="predicted"/>
<dbReference type="EMBL" id="JH159151">
    <property type="protein sequence ID" value="EGZ27501.1"/>
    <property type="molecule type" value="Genomic_DNA"/>
</dbReference>
<dbReference type="RefSeq" id="XP_009514776.1">
    <property type="nucleotide sequence ID" value="XM_009516481.1"/>
</dbReference>
<dbReference type="InParanoid" id="G4YIB8"/>
<gene>
    <name evidence="2" type="ORF">PHYSODRAFT_473046</name>
</gene>
<organism evidence="2 3">
    <name type="scientific">Phytophthora sojae (strain P6497)</name>
    <name type="common">Soybean stem and root rot agent</name>
    <name type="synonym">Phytophthora megasperma f. sp. glycines</name>
    <dbReference type="NCBI Taxonomy" id="1094619"/>
    <lineage>
        <taxon>Eukaryota</taxon>
        <taxon>Sar</taxon>
        <taxon>Stramenopiles</taxon>
        <taxon>Oomycota</taxon>
        <taxon>Peronosporomycetes</taxon>
        <taxon>Peronosporales</taxon>
        <taxon>Peronosporaceae</taxon>
        <taxon>Phytophthora</taxon>
    </lineage>
</organism>
<protein>
    <submittedName>
        <fullName evidence="2">Uncharacterized protein</fullName>
    </submittedName>
</protein>
<dbReference type="GeneID" id="20654305"/>
<dbReference type="KEGG" id="psoj:PHYSODRAFT_473046"/>
<reference evidence="2 3" key="1">
    <citation type="journal article" date="2006" name="Science">
        <title>Phytophthora genome sequences uncover evolutionary origins and mechanisms of pathogenesis.</title>
        <authorList>
            <person name="Tyler B.M."/>
            <person name="Tripathy S."/>
            <person name="Zhang X."/>
            <person name="Dehal P."/>
            <person name="Jiang R.H."/>
            <person name="Aerts A."/>
            <person name="Arredondo F.D."/>
            <person name="Baxter L."/>
            <person name="Bensasson D."/>
            <person name="Beynon J.L."/>
            <person name="Chapman J."/>
            <person name="Damasceno C.M."/>
            <person name="Dorrance A.E."/>
            <person name="Dou D."/>
            <person name="Dickerman A.W."/>
            <person name="Dubchak I.L."/>
            <person name="Garbelotto M."/>
            <person name="Gijzen M."/>
            <person name="Gordon S.G."/>
            <person name="Govers F."/>
            <person name="Grunwald N.J."/>
            <person name="Huang W."/>
            <person name="Ivors K.L."/>
            <person name="Jones R.W."/>
            <person name="Kamoun S."/>
            <person name="Krampis K."/>
            <person name="Lamour K.H."/>
            <person name="Lee M.K."/>
            <person name="McDonald W.H."/>
            <person name="Medina M."/>
            <person name="Meijer H.J."/>
            <person name="Nordberg E.K."/>
            <person name="Maclean D.J."/>
            <person name="Ospina-Giraldo M.D."/>
            <person name="Morris P.F."/>
            <person name="Phuntumart V."/>
            <person name="Putnam N.H."/>
            <person name="Rash S."/>
            <person name="Rose J.K."/>
            <person name="Sakihama Y."/>
            <person name="Salamov A.A."/>
            <person name="Savidor A."/>
            <person name="Scheuring C.F."/>
            <person name="Smith B.M."/>
            <person name="Sobral B.W."/>
            <person name="Terry A."/>
            <person name="Torto-Alalibo T.A."/>
            <person name="Win J."/>
            <person name="Xu Z."/>
            <person name="Zhang H."/>
            <person name="Grigoriev I.V."/>
            <person name="Rokhsar D.S."/>
            <person name="Boore J.L."/>
        </authorList>
    </citation>
    <scope>NUCLEOTIDE SEQUENCE [LARGE SCALE GENOMIC DNA]</scope>
    <source>
        <strain evidence="2 3">P6497</strain>
    </source>
</reference>
<sequence>EVTGQGVVAAGAVVSGSEVTGHGVVAAGASVSGSEVTGQGVVAAGAVVSGSEVTGHGVVAAGAFVSGNDVTGQGVVDAGVEVTGASVSGSEVTGQGVVSFVSGKLVTGQGVELLPLQPTEGKTQPHVSPFTMVHSAFSLAVHCDPSNDGRYEWQSAVATSPTKGQAVPTGALPDPEQMAPREATIV</sequence>
<dbReference type="STRING" id="1094619.G4YIB8"/>
<dbReference type="AlphaFoldDB" id="G4YIB8"/>
<evidence type="ECO:0000256" key="1">
    <source>
        <dbReference type="SAM" id="MobiDB-lite"/>
    </source>
</evidence>
<evidence type="ECO:0000313" key="3">
    <source>
        <dbReference type="Proteomes" id="UP000002640"/>
    </source>
</evidence>
<dbReference type="Proteomes" id="UP000002640">
    <property type="component" value="Unassembled WGS sequence"/>
</dbReference>
<name>G4YIB8_PHYSP</name>
<feature type="non-terminal residue" evidence="2">
    <location>
        <position position="1"/>
    </location>
</feature>
<keyword evidence="3" id="KW-1185">Reference proteome</keyword>
<accession>G4YIB8</accession>